<keyword evidence="4 6" id="KW-0472">Membrane</keyword>
<organism evidence="7 8">
    <name type="scientific">Penicillium citrinum</name>
    <dbReference type="NCBI Taxonomy" id="5077"/>
    <lineage>
        <taxon>Eukaryota</taxon>
        <taxon>Fungi</taxon>
        <taxon>Dikarya</taxon>
        <taxon>Ascomycota</taxon>
        <taxon>Pezizomycotina</taxon>
        <taxon>Eurotiomycetes</taxon>
        <taxon>Eurotiomycetidae</taxon>
        <taxon>Eurotiales</taxon>
        <taxon>Aspergillaceae</taxon>
        <taxon>Penicillium</taxon>
    </lineage>
</organism>
<gene>
    <name evidence="7" type="ORF">N7469_005384</name>
</gene>
<evidence type="ECO:0000256" key="3">
    <source>
        <dbReference type="ARBA" id="ARBA00022989"/>
    </source>
</evidence>
<comment type="subcellular location">
    <subcellularLocation>
        <location evidence="1">Membrane</location>
        <topology evidence="1">Single-pass membrane protein</topology>
    </subcellularLocation>
</comment>
<feature type="compositionally biased region" description="Basic and acidic residues" evidence="5">
    <location>
        <begin position="118"/>
        <end position="129"/>
    </location>
</feature>
<comment type="caution">
    <text evidence="7">The sequence shown here is derived from an EMBL/GenBank/DDBJ whole genome shotgun (WGS) entry which is preliminary data.</text>
</comment>
<dbReference type="AlphaFoldDB" id="A0A9W9TPK8"/>
<evidence type="ECO:0000256" key="6">
    <source>
        <dbReference type="SAM" id="Phobius"/>
    </source>
</evidence>
<feature type="transmembrane region" description="Helical" evidence="6">
    <location>
        <begin position="54"/>
        <end position="77"/>
    </location>
</feature>
<name>A0A9W9TPK8_PENCI</name>
<dbReference type="GO" id="GO:0071944">
    <property type="term" value="C:cell periphery"/>
    <property type="evidence" value="ECO:0007669"/>
    <property type="project" value="UniProtKB-ARBA"/>
</dbReference>
<reference evidence="7" key="1">
    <citation type="submission" date="2022-11" db="EMBL/GenBank/DDBJ databases">
        <authorList>
            <person name="Petersen C."/>
        </authorList>
    </citation>
    <scope>NUCLEOTIDE SEQUENCE</scope>
    <source>
        <strain evidence="7">IBT 23319</strain>
    </source>
</reference>
<protein>
    <submittedName>
        <fullName evidence="7">Uncharacterized protein</fullName>
    </submittedName>
</protein>
<dbReference type="Proteomes" id="UP001147733">
    <property type="component" value="Unassembled WGS sequence"/>
</dbReference>
<keyword evidence="2 6" id="KW-0812">Transmembrane</keyword>
<dbReference type="InterPro" id="IPR051694">
    <property type="entry name" value="Immunoregulatory_rcpt-like"/>
</dbReference>
<feature type="region of interest" description="Disordered" evidence="5">
    <location>
        <begin position="84"/>
        <end position="129"/>
    </location>
</feature>
<dbReference type="EMBL" id="JAPQKT010000004">
    <property type="protein sequence ID" value="KAJ5233618.1"/>
    <property type="molecule type" value="Genomic_DNA"/>
</dbReference>
<keyword evidence="3 6" id="KW-1133">Transmembrane helix</keyword>
<dbReference type="PANTHER" id="PTHR15549">
    <property type="entry name" value="PAIRED IMMUNOGLOBULIN-LIKE TYPE 2 RECEPTOR"/>
    <property type="match status" value="1"/>
</dbReference>
<evidence type="ECO:0000256" key="1">
    <source>
        <dbReference type="ARBA" id="ARBA00004167"/>
    </source>
</evidence>
<evidence type="ECO:0000256" key="5">
    <source>
        <dbReference type="SAM" id="MobiDB-lite"/>
    </source>
</evidence>
<dbReference type="GeneID" id="81383471"/>
<evidence type="ECO:0000313" key="8">
    <source>
        <dbReference type="Proteomes" id="UP001147733"/>
    </source>
</evidence>
<dbReference type="GO" id="GO:0016020">
    <property type="term" value="C:membrane"/>
    <property type="evidence" value="ECO:0007669"/>
    <property type="project" value="UniProtKB-SubCell"/>
</dbReference>
<dbReference type="PANTHER" id="PTHR15549:SF30">
    <property type="entry name" value="MID2 DOMAIN-CONTAINING PROTEIN"/>
    <property type="match status" value="1"/>
</dbReference>
<proteinExistence type="predicted"/>
<sequence>MNHSITKPAFALTGNNFAQNKTGTAIATTTSVDTNSTGSIQSGSSDGLDTGAKVGIGVGVGVAVGVLLIFGALVFYFRRRRSAPKNTEGGSAEGPHSDASHNSISKMRGNGLANGSHLQHELHNPTDRPELLGSYAYTGELPDTSKTIPQEMDATADHIVRNIHDPKKYHVVRYAG</sequence>
<dbReference type="OrthoDB" id="10669521at2759"/>
<accession>A0A9W9TPK8</accession>
<reference evidence="7" key="2">
    <citation type="journal article" date="2023" name="IMA Fungus">
        <title>Comparative genomic study of the Penicillium genus elucidates a diverse pangenome and 15 lateral gene transfer events.</title>
        <authorList>
            <person name="Petersen C."/>
            <person name="Sorensen T."/>
            <person name="Nielsen M.R."/>
            <person name="Sondergaard T.E."/>
            <person name="Sorensen J.L."/>
            <person name="Fitzpatrick D.A."/>
            <person name="Frisvad J.C."/>
            <person name="Nielsen K.L."/>
        </authorList>
    </citation>
    <scope>NUCLEOTIDE SEQUENCE</scope>
    <source>
        <strain evidence="7">IBT 23319</strain>
    </source>
</reference>
<evidence type="ECO:0000313" key="7">
    <source>
        <dbReference type="EMBL" id="KAJ5233618.1"/>
    </source>
</evidence>
<evidence type="ECO:0000256" key="2">
    <source>
        <dbReference type="ARBA" id="ARBA00022692"/>
    </source>
</evidence>
<keyword evidence="8" id="KW-1185">Reference proteome</keyword>
<dbReference type="RefSeq" id="XP_056501118.1">
    <property type="nucleotide sequence ID" value="XM_056644304.1"/>
</dbReference>
<evidence type="ECO:0000256" key="4">
    <source>
        <dbReference type="ARBA" id="ARBA00023136"/>
    </source>
</evidence>